<dbReference type="CDD" id="cd00110">
    <property type="entry name" value="LamG"/>
    <property type="match status" value="2"/>
</dbReference>
<feature type="transmembrane region" description="Helical" evidence="2">
    <location>
        <begin position="1740"/>
        <end position="1768"/>
    </location>
</feature>
<evidence type="ECO:0000313" key="5">
    <source>
        <dbReference type="Proteomes" id="UP001620626"/>
    </source>
</evidence>
<comment type="caution">
    <text evidence="4">The sequence shown here is derived from an EMBL/GenBank/DDBJ whole genome shotgun (WGS) entry which is preliminary data.</text>
</comment>
<dbReference type="Pfam" id="PF26430">
    <property type="entry name" value="ConA_BAM2"/>
    <property type="match status" value="1"/>
</dbReference>
<dbReference type="InterPro" id="IPR001791">
    <property type="entry name" value="Laminin_G"/>
</dbReference>
<keyword evidence="2" id="KW-0472">Membrane</keyword>
<accession>A0ABD2J2T1</accession>
<feature type="compositionally biased region" description="Low complexity" evidence="1">
    <location>
        <begin position="1932"/>
        <end position="1945"/>
    </location>
</feature>
<evidence type="ECO:0000313" key="4">
    <source>
        <dbReference type="EMBL" id="KAL3084041.1"/>
    </source>
</evidence>
<feature type="transmembrane region" description="Helical" evidence="2">
    <location>
        <begin position="106"/>
        <end position="127"/>
    </location>
</feature>
<keyword evidence="5" id="KW-1185">Reference proteome</keyword>
<proteinExistence type="predicted"/>
<gene>
    <name evidence="4" type="ORF">niasHT_033761</name>
</gene>
<keyword evidence="2" id="KW-0812">Transmembrane</keyword>
<feature type="region of interest" description="Disordered" evidence="1">
    <location>
        <begin position="1897"/>
        <end position="2036"/>
    </location>
</feature>
<dbReference type="EMBL" id="JBICBT010001086">
    <property type="protein sequence ID" value="KAL3084041.1"/>
    <property type="molecule type" value="Genomic_DNA"/>
</dbReference>
<evidence type="ECO:0000256" key="1">
    <source>
        <dbReference type="SAM" id="MobiDB-lite"/>
    </source>
</evidence>
<feature type="compositionally biased region" description="Polar residues" evidence="1">
    <location>
        <begin position="2012"/>
        <end position="2024"/>
    </location>
</feature>
<evidence type="ECO:0000256" key="2">
    <source>
        <dbReference type="SAM" id="Phobius"/>
    </source>
</evidence>
<name>A0ABD2J2T1_9BILA</name>
<feature type="region of interest" description="Disordered" evidence="1">
    <location>
        <begin position="1600"/>
        <end position="1622"/>
    </location>
</feature>
<evidence type="ECO:0000259" key="3">
    <source>
        <dbReference type="Pfam" id="PF26430"/>
    </source>
</evidence>
<reference evidence="4 5" key="1">
    <citation type="submission" date="2024-10" db="EMBL/GenBank/DDBJ databases">
        <authorList>
            <person name="Kim D."/>
        </authorList>
    </citation>
    <scope>NUCLEOTIDE SEQUENCE [LARGE SCALE GENOMIC DNA]</scope>
    <source>
        <strain evidence="4">BH-2024</strain>
    </source>
</reference>
<protein>
    <recommendedName>
        <fullName evidence="3">BAM-2-like concanavalin A-like domain-containing protein</fullName>
    </recommendedName>
</protein>
<feature type="compositionally biased region" description="Polar residues" evidence="1">
    <location>
        <begin position="1959"/>
        <end position="1975"/>
    </location>
</feature>
<feature type="region of interest" description="Disordered" evidence="1">
    <location>
        <begin position="1"/>
        <end position="20"/>
    </location>
</feature>
<sequence>MAPSSSSRCQSAGASSSSSLPAGVLALRPSQAVAASSCLSVPFCSSTGAETSPIVSRITVPLSSVLSRSSPAAAPASSSKMPTQLASSLAKIRCQTLSPVFPLWRLLSLLLAMLFLLLASSVSSAAAPRPRSSCRAHLLHGEGHTPEAILPIRSPSGNIFWLLCRFPPPLSTQIARLSVQTVVHNALVGQWLSAQPEVGTENAVDSDGKVIGIEHQVSEGQFLRSLIAKSDDCQQHLRIRWPNTFDEDGSTTDQHQRRKKQELIMETFGGQSVTVRRNLSRPGAFEERMSVPSPPLVRLHLPLPLGVAVQLEPLRCRQMVIPRPECHFELRTDFDRVRLRLDALRKKFPQGILSISFRTGKPNGRLLELGSAATDAGHGTSTGVDLIDGYLLLANHIVHPVRLLADGAWHSLNLDLHSLALRVDGQGTAISLVGGGSPVPAFHWMDILLVGEVGALRVEVPEFGDTKNTDDDDDEGQWLCRNGRAVNEEEEFLDVRLPSSAAAADQQRQPIFGLSPVVILIKKCRTNHLKSLFLGPNSALSHGARQKTAECELSVSPQNAFHLSRVADRLAFFIVPNFGPRFPISVLLQSEEATGLVFFGVYTLPAPALGELGGRVQVHFVGDTVPSNYLPLHPYIKSSPFSAIMAPSSSSRCQSAGASSSSSLPAGVLALRPSQAVAASSCLSVPFCSSTGAETSPIVSRITVPLSSVLSRSSPAAAPASSSKMPTQLASSLAKIRCQTLSPVFPFWRLLSLLLAMLFLLLASSVSSAAAPRPRSSCRAHLLHGEGHTPEAILPIRSPSGNIFWLLCRFPPPLSTQIARLSVQTVVHNALVGQWLSAQPEVGTENAVDSDGKVIGIEHQVSEGQFLRSLIAKSDDCQQHLRIRWPNTFDEDGSTTDQHQRRKKQELIMETFGGQSVTVRRNLSRPGAFEERMSVPSPPLVRLHLPLPLGVAVQLEPLRCRQMVIPRPECHFELRTDFDRVRLRLDALRKKFPQGILSISFRTGKPNERLLELGSAASDAGHGTSTGVDLIDGYLLLANHIVHPVRLLADGAWHSLNLDLHSLALRVDGQGTAISLVGGGSPVPAFHWMDILLVGEVGALRVEVPEFGDTKNTDDDDEGQWLCRNGRTGNEEEEFLDIRLPSSAAAADQQRQPIFGLSPVCARAQHNFCNCKAFHLSRVADRLAFFIVLNFGPRFPISVLLQSEEATGLVFFGVYTLPAPALGELGGRVQVHFVGDTVYGSFCSAQSDGTERCLSCAIRRPKAFPSSDWVRFSLFHQQNLHFLAVDRQICLLSPNSDAVDAAEIYKITETNVLFVGGTFYAKNGAGVVQRVSDSFRRQFQDNTREKAPSIQGCVAEIVVKGQRQHMDALLEAQKRRAARTGANGGDQMFAVRKGCANCAPECGGAPCFRAGYNQQKSECQCGQIYAARSDSFGRGCQWTTDSESAKIEHGNGIRLPLPSHHHEEQSATPFPHQPLSVPIRHPSAPRGRRPLRLDKVWALLRMPEADSALSTFLRIGGVSVAVGNNGRQLVVEAPEFAIREEFTFRQKHDSRLHLLSLEILPSVGTGYASSALAIRLDNDRRKLLGFAEIPLAITASPHHPPNAESVEISGPTRRLPDGNGISSASGTDGAGCVAALIFNYVPTDEGVSSENEQIFLPLHQQIDYVPLLRLAADARLRQQQNGTTLWWTDKFGGGADLVIDPALWENNSTNWGRILLMDRSNNEGLFNEQISSLFGNNSVWAARLSLLITAALIIVILIALLLYGVVVIKRRRQYRCKAQNCKATKNGGGFAQRIDQQLTKQAEEKRPLRSNEEESEDYGKTSQKQQKYMAKSHGITKNGSMRRNGGEKVANGLQQQREKKISVLHEHVDEQHNNEGNGRPTANEQNVGMVMGERLDGSHEHNGGRDGTLPTPKNDDCTFVATPLLQPRRRMPTTPSATTSNNNNNLYCSKLSAPPLAPMNNTSFPPTNDQQNGTYERQKPPTIRVQMANGANASLPDAADHSGDAKPLAWRQKQSQRQNDQPNRWPSAPIAPKDEL</sequence>
<feature type="region of interest" description="Disordered" evidence="1">
    <location>
        <begin position="1455"/>
        <end position="1484"/>
    </location>
</feature>
<feature type="domain" description="BAM-2-like concanavalin A-like" evidence="3">
    <location>
        <begin position="1474"/>
        <end position="1652"/>
    </location>
</feature>
<feature type="region of interest" description="Disordered" evidence="1">
    <location>
        <begin position="1798"/>
        <end position="1846"/>
    </location>
</feature>
<dbReference type="Proteomes" id="UP001620626">
    <property type="component" value="Unassembled WGS sequence"/>
</dbReference>
<dbReference type="InterPro" id="IPR058815">
    <property type="entry name" value="ConA_BAM2-like"/>
</dbReference>
<feature type="compositionally biased region" description="Basic and acidic residues" evidence="1">
    <location>
        <begin position="1801"/>
        <end position="1812"/>
    </location>
</feature>
<keyword evidence="2" id="KW-1133">Transmembrane helix</keyword>
<organism evidence="4 5">
    <name type="scientific">Heterodera trifolii</name>
    <dbReference type="NCBI Taxonomy" id="157864"/>
    <lineage>
        <taxon>Eukaryota</taxon>
        <taxon>Metazoa</taxon>
        <taxon>Ecdysozoa</taxon>
        <taxon>Nematoda</taxon>
        <taxon>Chromadorea</taxon>
        <taxon>Rhabditida</taxon>
        <taxon>Tylenchina</taxon>
        <taxon>Tylenchomorpha</taxon>
        <taxon>Tylenchoidea</taxon>
        <taxon>Heteroderidae</taxon>
        <taxon>Heteroderinae</taxon>
        <taxon>Heterodera</taxon>
    </lineage>
</organism>
<feature type="compositionally biased region" description="Low complexity" evidence="1">
    <location>
        <begin position="1"/>
        <end position="19"/>
    </location>
</feature>